<protein>
    <submittedName>
        <fullName evidence="5">Putative rhizopine uptake ABC transporter periplasmic solute-binding protein</fullName>
    </submittedName>
</protein>
<dbReference type="HOGENOM" id="CLU_037628_3_1_5"/>
<dbReference type="Gene3D" id="3.40.50.2300">
    <property type="match status" value="2"/>
</dbReference>
<dbReference type="InterPro" id="IPR028082">
    <property type="entry name" value="Peripla_BP_I"/>
</dbReference>
<proteinExistence type="inferred from homology"/>
<gene>
    <name evidence="5" type="ORF">OG2516_11231</name>
</gene>
<comment type="similarity">
    <text evidence="2">Belongs to the bacterial solute-binding protein 2 family.</text>
</comment>
<keyword evidence="6" id="KW-1185">Reference proteome</keyword>
<dbReference type="GO" id="GO:0030246">
    <property type="term" value="F:carbohydrate binding"/>
    <property type="evidence" value="ECO:0007669"/>
    <property type="project" value="UniProtKB-ARBA"/>
</dbReference>
<evidence type="ECO:0000313" key="6">
    <source>
        <dbReference type="Proteomes" id="UP000003635"/>
    </source>
</evidence>
<name>Q2CJV7_OCEGH</name>
<dbReference type="EMBL" id="AAOT01000001">
    <property type="protein sequence ID" value="EAR53032.1"/>
    <property type="molecule type" value="Genomic_DNA"/>
</dbReference>
<accession>Q2CJV7</accession>
<dbReference type="PANTHER" id="PTHR46847">
    <property type="entry name" value="D-ALLOSE-BINDING PERIPLASMIC PROTEIN-RELATED"/>
    <property type="match status" value="1"/>
</dbReference>
<sequence>MTGGAACAETIGASMAQFDGTIPTMLRESMVAQAGQLMSVDLVVENAANDSATQLDQVNGFLAAGVDAVIVQIVEPAAAAAMTEVAQAAGVPLVFVNREPGNVGQLPDSQSYVGSDPGGAGLLEIAEVCRLLGAQGTDPAPIYVMTGAPSGEAAVRTQDIHDVLGNGACDVMLGIVAEQSAGWSRAEADGLMTAWLSTGEPFDAVVANDDEMALGAIDAMKAAEWSMQDIIVGGIDGTPAALEAVAKGDLDVTVIEDAAGQGAAALAAALNLSAGDPVERVILIPPQLVTPDTVAAYQTQ</sequence>
<dbReference type="GO" id="GO:0030313">
    <property type="term" value="C:cell envelope"/>
    <property type="evidence" value="ECO:0007669"/>
    <property type="project" value="UniProtKB-SubCell"/>
</dbReference>
<evidence type="ECO:0000256" key="2">
    <source>
        <dbReference type="ARBA" id="ARBA00007639"/>
    </source>
</evidence>
<dbReference type="Pfam" id="PF13407">
    <property type="entry name" value="Peripla_BP_4"/>
    <property type="match status" value="1"/>
</dbReference>
<comment type="caution">
    <text evidence="5">The sequence shown here is derived from an EMBL/GenBank/DDBJ whole genome shotgun (WGS) entry which is preliminary data.</text>
</comment>
<dbReference type="PANTHER" id="PTHR46847:SF1">
    <property type="entry name" value="D-ALLOSE-BINDING PERIPLASMIC PROTEIN-RELATED"/>
    <property type="match status" value="1"/>
</dbReference>
<dbReference type="AlphaFoldDB" id="Q2CJV7"/>
<organism evidence="5 6">
    <name type="scientific">Oceanicola granulosus (strain ATCC BAA-861 / DSM 15982 / KCTC 12143 / HTCC2516)</name>
    <dbReference type="NCBI Taxonomy" id="314256"/>
    <lineage>
        <taxon>Bacteria</taxon>
        <taxon>Pseudomonadati</taxon>
        <taxon>Pseudomonadota</taxon>
        <taxon>Alphaproteobacteria</taxon>
        <taxon>Rhodobacterales</taxon>
        <taxon>Roseobacteraceae</taxon>
        <taxon>Oceanicola</taxon>
    </lineage>
</organism>
<dbReference type="STRING" id="314256.OG2516_11231"/>
<evidence type="ECO:0000259" key="4">
    <source>
        <dbReference type="Pfam" id="PF13407"/>
    </source>
</evidence>
<keyword evidence="3" id="KW-0732">Signal</keyword>
<dbReference type="SUPFAM" id="SSF53822">
    <property type="entry name" value="Periplasmic binding protein-like I"/>
    <property type="match status" value="1"/>
</dbReference>
<evidence type="ECO:0000313" key="5">
    <source>
        <dbReference type="EMBL" id="EAR53032.1"/>
    </source>
</evidence>
<dbReference type="eggNOG" id="COG1879">
    <property type="taxonomic scope" value="Bacteria"/>
</dbReference>
<dbReference type="Proteomes" id="UP000003635">
    <property type="component" value="Unassembled WGS sequence"/>
</dbReference>
<reference evidence="5 6" key="1">
    <citation type="journal article" date="2010" name="J. Bacteriol.">
        <title>Genome sequences of Oceanicola granulosus HTCC2516(T) and Oceanicola batsensis HTCC2597(TDelta).</title>
        <authorList>
            <person name="Thrash J.C."/>
            <person name="Cho J.C."/>
            <person name="Vergin K.L."/>
            <person name="Giovannoni S.J."/>
        </authorList>
    </citation>
    <scope>NUCLEOTIDE SEQUENCE [LARGE SCALE GENOMIC DNA]</scope>
    <source>
        <strain evidence="6">ATCC BAA-861 / DSM 15982 / KCTC 12143 / HTCC2516</strain>
    </source>
</reference>
<evidence type="ECO:0000256" key="1">
    <source>
        <dbReference type="ARBA" id="ARBA00004196"/>
    </source>
</evidence>
<comment type="subcellular location">
    <subcellularLocation>
        <location evidence="1">Cell envelope</location>
    </subcellularLocation>
</comment>
<evidence type="ECO:0000256" key="3">
    <source>
        <dbReference type="ARBA" id="ARBA00022729"/>
    </source>
</evidence>
<feature type="domain" description="Periplasmic binding protein" evidence="4">
    <location>
        <begin position="25"/>
        <end position="275"/>
    </location>
</feature>
<dbReference type="InterPro" id="IPR025997">
    <property type="entry name" value="SBP_2_dom"/>
</dbReference>